<comment type="caution">
    <text evidence="1">The sequence shown here is derived from an EMBL/GenBank/DDBJ whole genome shotgun (WGS) entry which is preliminary data.</text>
</comment>
<reference evidence="1" key="1">
    <citation type="submission" date="2022-04" db="EMBL/GenBank/DDBJ databases">
        <title>Jade perch genome.</title>
        <authorList>
            <person name="Chao B."/>
        </authorList>
    </citation>
    <scope>NUCLEOTIDE SEQUENCE</scope>
    <source>
        <strain evidence="1">CB-2022</strain>
    </source>
</reference>
<sequence>MPWVSGGKRRESSELPLPAGWEEARDYDGRVFFIDHNTRQTSWIDPRDRITKPLTFADCVGDELPLGWEEVYDQQVGVYYIDHINKTTQIENPRTQWRQEQERMLKEYLVVAQEALKAKKEMYLVKQQRLELAQQEMLLFHELSEDSRSITSTLSGSSSNAKYDPDQIKVEIACRRERLSRLKQELAQVKQELQYKEMGVETLQEIDRKMSCSQTNYKLDEAQAIFNELRSIKKAISTGEKERQDLIQSLAKLTVNFRSSLSISDSTNEVANSTGTVGDSCNLQQYCDTGCQTDIMGEYGSQDSSHLVDKVKVNWQYEEAKKKVQSIQHQLAQLDSESWSGRAEADRDRDFMQLLREKEALLQEIILVSKQQHSPETLLQLEEERSRLEEEVQRAHNSQSQGANQRILQQEKRNVLLRQLEEATRITTYLHSQLKSLSASSLTVSSSSSRGSLASSRGSLASSRGSLSSISFSDIYGLPQYERHDGAGEALDPHLRYLLPPETVSRDCSMYTPDSLTQSKTKRSHDTPQSLASLSSRSSLSSLSPPSSPMDTPYHSAPQDCPLTQMTEEYMEQAGRGLLEGLRAQSQTLSHTAMLSSEDAVNPAATAVCLRPGAEGERRSTLTVLKHNIDTQLSGATAPPSDRGKNCKYTSHSALTIAKIEIMCHAAFDHWTLFSLCPTREENSLFILRRSSNRAEESDEMSYMKELTSVSEPTQIQLGLLWESGSQSLRLHLLQLKNLNRSIVRDGYKVYVKVHLIPLDAGRACAFYCCTALEPQSQMSFNEGFRIPVPANALAVCVLQLSVCSLGPQAQEELLGTAQVSLADCDGSAEMVYHWLRVQMLSGMELPRPDQKSVSHRRHNDSQEDEQRPRAMVNTQTYTCSANNSSIMSQHDGTEDKNENNAKGSAVRLPVEDLIRREFGDTPAFSQDVGMKSEESSAKQALTLSEGMLTARGHRLIVRSVKLQDTVCALLSRNTTTTHLEEPEADLELQRLDKKDEPGEAASERSWQAESVDSGCSNSTAFIAACSEGLCAEGICITPGGRCDQTTSKLSTVKVKVCSSGSVPPGGEFVVATRWTMTEGLFPEPVRVRPKDRGGRWGHASPFMRGSTIVRSQTFSPGARSQYVCRQSYRSSLAEQPTRTSLDLELDLQACRTRQRQLMEELTALRELKLRLEEPQAREDTELPHWALRDERFRCLLREAQRQVRLAEAELYFVEQREIRPHPRGSQQALTLCRFVTPQAGQSKQEQRQEEAAERRLRKASKEVLQMRGQSQKEPLPVQTF</sequence>
<evidence type="ECO:0000313" key="2">
    <source>
        <dbReference type="Proteomes" id="UP000831701"/>
    </source>
</evidence>
<name>A0ACB8WMS3_9TELE</name>
<organism evidence="1 2">
    <name type="scientific">Scortum barcoo</name>
    <name type="common">barcoo grunter</name>
    <dbReference type="NCBI Taxonomy" id="214431"/>
    <lineage>
        <taxon>Eukaryota</taxon>
        <taxon>Metazoa</taxon>
        <taxon>Chordata</taxon>
        <taxon>Craniata</taxon>
        <taxon>Vertebrata</taxon>
        <taxon>Euteleostomi</taxon>
        <taxon>Actinopterygii</taxon>
        <taxon>Neopterygii</taxon>
        <taxon>Teleostei</taxon>
        <taxon>Neoteleostei</taxon>
        <taxon>Acanthomorphata</taxon>
        <taxon>Eupercaria</taxon>
        <taxon>Centrarchiformes</taxon>
        <taxon>Terapontoidei</taxon>
        <taxon>Terapontidae</taxon>
        <taxon>Scortum</taxon>
    </lineage>
</organism>
<protein>
    <submittedName>
        <fullName evidence="1">Uncharacterized protein</fullName>
    </submittedName>
</protein>
<feature type="non-terminal residue" evidence="1">
    <location>
        <position position="1281"/>
    </location>
</feature>
<gene>
    <name evidence="1" type="ORF">L3Q82_025999</name>
</gene>
<dbReference type="Proteomes" id="UP000831701">
    <property type="component" value="Chromosome 8"/>
</dbReference>
<dbReference type="EMBL" id="CM041538">
    <property type="protein sequence ID" value="KAI3369031.1"/>
    <property type="molecule type" value="Genomic_DNA"/>
</dbReference>
<keyword evidence="2" id="KW-1185">Reference proteome</keyword>
<evidence type="ECO:0000313" key="1">
    <source>
        <dbReference type="EMBL" id="KAI3369031.1"/>
    </source>
</evidence>
<accession>A0ACB8WMS3</accession>
<proteinExistence type="predicted"/>